<gene>
    <name evidence="7" type="ORF">DIR46_09330</name>
</gene>
<evidence type="ECO:0000259" key="6">
    <source>
        <dbReference type="PROSITE" id="PS50977"/>
    </source>
</evidence>
<proteinExistence type="predicted"/>
<evidence type="ECO:0000256" key="3">
    <source>
        <dbReference type="ARBA" id="ARBA00023163"/>
    </source>
</evidence>
<feature type="DNA-binding region" description="H-T-H motif" evidence="4">
    <location>
        <begin position="31"/>
        <end position="50"/>
    </location>
</feature>
<keyword evidence="1" id="KW-0805">Transcription regulation</keyword>
<evidence type="ECO:0000259" key="5">
    <source>
        <dbReference type="PROSITE" id="PS01124"/>
    </source>
</evidence>
<evidence type="ECO:0000313" key="7">
    <source>
        <dbReference type="EMBL" id="AWL04619.1"/>
    </source>
</evidence>
<dbReference type="SUPFAM" id="SSF46689">
    <property type="entry name" value="Homeodomain-like"/>
    <property type="match status" value="1"/>
</dbReference>
<dbReference type="EMBL" id="CP029343">
    <property type="protein sequence ID" value="AWL04619.1"/>
    <property type="molecule type" value="Genomic_DNA"/>
</dbReference>
<accession>A0A2S2DHQ9</accession>
<keyword evidence="2 4" id="KW-0238">DNA-binding</keyword>
<evidence type="ECO:0000256" key="2">
    <source>
        <dbReference type="ARBA" id="ARBA00023125"/>
    </source>
</evidence>
<evidence type="ECO:0000313" key="8">
    <source>
        <dbReference type="Proteomes" id="UP000245820"/>
    </source>
</evidence>
<dbReference type="RefSeq" id="WP_109344995.1">
    <property type="nucleotide sequence ID" value="NZ_CP029343.1"/>
</dbReference>
<dbReference type="PROSITE" id="PS50977">
    <property type="entry name" value="HTH_TETR_2"/>
    <property type="match status" value="1"/>
</dbReference>
<dbReference type="Proteomes" id="UP000245820">
    <property type="component" value="Chromosome"/>
</dbReference>
<dbReference type="PANTHER" id="PTHR30055:SF223">
    <property type="entry name" value="HTH-TYPE TRANSCRIPTIONAL REGULATOR UIDR"/>
    <property type="match status" value="1"/>
</dbReference>
<dbReference type="PRINTS" id="PR00455">
    <property type="entry name" value="HTHTETR"/>
</dbReference>
<sequence>MTNKLPRADRRAQLLDTAYAIVREHGTDALTLGALAKEAGVSKPIAYSHFETRSGLLTALYQEINERRLAAVAAELTDTPANLPTIARMLAAAYMSCHAALGPEWHAIGAAMQGDAAMHACHERIIDGYVDFFHDALAPVSPLASAPLRRRCIGIIGAAEALSAAMVRGRVSERLAAADLESLIVAALVPAASAVD</sequence>
<dbReference type="PANTHER" id="PTHR30055">
    <property type="entry name" value="HTH-TYPE TRANSCRIPTIONAL REGULATOR RUTR"/>
    <property type="match status" value="1"/>
</dbReference>
<dbReference type="Pfam" id="PF00440">
    <property type="entry name" value="TetR_N"/>
    <property type="match status" value="1"/>
</dbReference>
<dbReference type="InterPro" id="IPR009057">
    <property type="entry name" value="Homeodomain-like_sf"/>
</dbReference>
<feature type="domain" description="HTH tetR-type" evidence="6">
    <location>
        <begin position="8"/>
        <end position="68"/>
    </location>
</feature>
<keyword evidence="8" id="KW-1185">Reference proteome</keyword>
<dbReference type="InterPro" id="IPR001647">
    <property type="entry name" value="HTH_TetR"/>
</dbReference>
<feature type="domain" description="HTH araC/xylS-type" evidence="5">
    <location>
        <begin position="16"/>
        <end position="87"/>
    </location>
</feature>
<dbReference type="GO" id="GO:0003700">
    <property type="term" value="F:DNA-binding transcription factor activity"/>
    <property type="evidence" value="ECO:0007669"/>
    <property type="project" value="InterPro"/>
</dbReference>
<dbReference type="GO" id="GO:0000976">
    <property type="term" value="F:transcription cis-regulatory region binding"/>
    <property type="evidence" value="ECO:0007669"/>
    <property type="project" value="TreeGrafter"/>
</dbReference>
<dbReference type="KEGG" id="mtim:DIR46_09330"/>
<dbReference type="Gene3D" id="1.10.357.10">
    <property type="entry name" value="Tetracycline Repressor, domain 2"/>
    <property type="match status" value="1"/>
</dbReference>
<dbReference type="PROSITE" id="PS01124">
    <property type="entry name" value="HTH_ARAC_FAMILY_2"/>
    <property type="match status" value="1"/>
</dbReference>
<dbReference type="OrthoDB" id="70491at2"/>
<dbReference type="InterPro" id="IPR050109">
    <property type="entry name" value="HTH-type_TetR-like_transc_reg"/>
</dbReference>
<reference evidence="7 8" key="1">
    <citation type="submission" date="2018-05" db="EMBL/GenBank/DDBJ databases">
        <title>Complete genome sequence of Massilia oculi sp. nov. CCUG 43427T (=DSM 26321T), the type strain of M. oculi, and comparison with genome sequences of other Massilia strains.</title>
        <authorList>
            <person name="Zhu B."/>
        </authorList>
    </citation>
    <scope>NUCLEOTIDE SEQUENCE [LARGE SCALE GENOMIC DNA]</scope>
    <source>
        <strain evidence="7 8">CCUG 43427</strain>
    </source>
</reference>
<dbReference type="AlphaFoldDB" id="A0A2S2DHQ9"/>
<name>A0A2S2DHQ9_9BURK</name>
<protein>
    <submittedName>
        <fullName evidence="7">TetR family transcriptional regulator</fullName>
    </submittedName>
</protein>
<organism evidence="7 8">
    <name type="scientific">Massilia oculi</name>
    <dbReference type="NCBI Taxonomy" id="945844"/>
    <lineage>
        <taxon>Bacteria</taxon>
        <taxon>Pseudomonadati</taxon>
        <taxon>Pseudomonadota</taxon>
        <taxon>Betaproteobacteria</taxon>
        <taxon>Burkholderiales</taxon>
        <taxon>Oxalobacteraceae</taxon>
        <taxon>Telluria group</taxon>
        <taxon>Massilia</taxon>
    </lineage>
</organism>
<dbReference type="InterPro" id="IPR018060">
    <property type="entry name" value="HTH_AraC"/>
</dbReference>
<keyword evidence="3" id="KW-0804">Transcription</keyword>
<evidence type="ECO:0000256" key="4">
    <source>
        <dbReference type="PROSITE-ProRule" id="PRU00335"/>
    </source>
</evidence>
<evidence type="ECO:0000256" key="1">
    <source>
        <dbReference type="ARBA" id="ARBA00023015"/>
    </source>
</evidence>